<dbReference type="InterPro" id="IPR027417">
    <property type="entry name" value="P-loop_NTPase"/>
</dbReference>
<dbReference type="SUPFAM" id="SSF52540">
    <property type="entry name" value="P-loop containing nucleoside triphosphate hydrolases"/>
    <property type="match status" value="1"/>
</dbReference>
<accession>A0A2K8UFP9</accession>
<dbReference type="OrthoDB" id="9810277at2"/>
<sequence>MDAEAFPRLIQGLLRSDAWPPAAGAAAAPIGHIETHISHVLLAGDFAYKLKKPLDLGFLDFSTLELRRHCCEEELRLNRRLAPALYIGVVPITGTPERPRVGGSGPVLEYAVQMHRFPQEARLDRCPLTPDLVDRIATRLAAFHAEIPSADPAGPFGTPAAVLAPMLENLSQIRARVDTPDCQARLDRLRDWTLERWRALTPVIERRRAQGRVRECHGDLHRGNIALVDGEPLFFDALEFNPGLRWIDTASELAFLLMDLDAAGAQGPARRLLNRYLELGGDHDALEILAFYQVYRAMVRAKVLAIRLGQCAPPGEESEAQRRNCERYLDLAATYTRRRRPRLLLICGLSGSGKSRLACALREVLPVIHLRSDAERKRLFGLAPEARSEVGIGVDTGIYFQQATEWTYQRLHSLTAAILACGYDVLVDATFLTRARRAVFADLARAQGAGFAVLALVAPMAVLRGRVARRLAEGCDASEASVAVLERQAAACERLSRFERRTAITINSTDPPSMEQILGRLAALTGIPLGE</sequence>
<dbReference type="AlphaFoldDB" id="A0A2K8UFP9"/>
<dbReference type="Pfam" id="PF13671">
    <property type="entry name" value="AAA_33"/>
    <property type="match status" value="1"/>
</dbReference>
<dbReference type="PANTHER" id="PTHR43883">
    <property type="entry name" value="SLR0207 PROTEIN"/>
    <property type="match status" value="1"/>
</dbReference>
<dbReference type="InterPro" id="IPR052732">
    <property type="entry name" value="Cell-binding_unc_protein"/>
</dbReference>
<evidence type="ECO:0000259" key="1">
    <source>
        <dbReference type="Pfam" id="PF01636"/>
    </source>
</evidence>
<protein>
    <recommendedName>
        <fullName evidence="1">Aminoglycoside phosphotransferase domain-containing protein</fullName>
    </recommendedName>
</protein>
<gene>
    <name evidence="2" type="ORF">THSYN_28075</name>
</gene>
<dbReference type="Gene3D" id="3.40.50.300">
    <property type="entry name" value="P-loop containing nucleotide triphosphate hydrolases"/>
    <property type="match status" value="1"/>
</dbReference>
<dbReference type="Gene3D" id="3.90.1200.10">
    <property type="match status" value="1"/>
</dbReference>
<proteinExistence type="predicted"/>
<dbReference type="KEGG" id="tsy:THSYN_28075"/>
<name>A0A2K8UFP9_9GAMM</name>
<feature type="domain" description="Aminoglycoside phosphotransferase" evidence="1">
    <location>
        <begin position="72"/>
        <end position="285"/>
    </location>
</feature>
<dbReference type="SUPFAM" id="SSF56112">
    <property type="entry name" value="Protein kinase-like (PK-like)"/>
    <property type="match status" value="1"/>
</dbReference>
<dbReference type="InterPro" id="IPR002575">
    <property type="entry name" value="Aminoglycoside_PTrfase"/>
</dbReference>
<reference evidence="2 3" key="1">
    <citation type="submission" date="2017-03" db="EMBL/GenBank/DDBJ databases">
        <title>Complete genome sequence of Candidatus 'Thiodictyon syntrophicum' sp. nov. strain Cad16T, a photolithoautotroph purple sulfur bacterium isolated from an alpine meromictic lake.</title>
        <authorList>
            <person name="Luedin S.M."/>
            <person name="Pothier J.F."/>
            <person name="Danza F."/>
            <person name="Storelli N."/>
            <person name="Wittwer M."/>
            <person name="Tonolla M."/>
        </authorList>
    </citation>
    <scope>NUCLEOTIDE SEQUENCE [LARGE SCALE GENOMIC DNA]</scope>
    <source>
        <strain evidence="2 3">Cad16T</strain>
    </source>
</reference>
<evidence type="ECO:0000313" key="2">
    <source>
        <dbReference type="EMBL" id="AUB84414.1"/>
    </source>
</evidence>
<dbReference type="Proteomes" id="UP000232638">
    <property type="component" value="Chromosome"/>
</dbReference>
<dbReference type="RefSeq" id="WP_100922070.1">
    <property type="nucleotide sequence ID" value="NZ_CP020370.1"/>
</dbReference>
<evidence type="ECO:0000313" key="3">
    <source>
        <dbReference type="Proteomes" id="UP000232638"/>
    </source>
</evidence>
<keyword evidence="3" id="KW-1185">Reference proteome</keyword>
<dbReference type="EMBL" id="CP020370">
    <property type="protein sequence ID" value="AUB84414.1"/>
    <property type="molecule type" value="Genomic_DNA"/>
</dbReference>
<organism evidence="2 3">
    <name type="scientific">Candidatus Thiodictyon syntrophicum</name>
    <dbReference type="NCBI Taxonomy" id="1166950"/>
    <lineage>
        <taxon>Bacteria</taxon>
        <taxon>Pseudomonadati</taxon>
        <taxon>Pseudomonadota</taxon>
        <taxon>Gammaproteobacteria</taxon>
        <taxon>Chromatiales</taxon>
        <taxon>Chromatiaceae</taxon>
        <taxon>Thiodictyon</taxon>
    </lineage>
</organism>
<dbReference type="InterPro" id="IPR011009">
    <property type="entry name" value="Kinase-like_dom_sf"/>
</dbReference>
<dbReference type="PANTHER" id="PTHR43883:SF1">
    <property type="entry name" value="GLUCONOKINASE"/>
    <property type="match status" value="1"/>
</dbReference>
<dbReference type="Pfam" id="PF01636">
    <property type="entry name" value="APH"/>
    <property type="match status" value="1"/>
</dbReference>